<evidence type="ECO:0000256" key="1">
    <source>
        <dbReference type="ARBA" id="ARBA00001946"/>
    </source>
</evidence>
<keyword evidence="3 7" id="KW-0808">Transferase</keyword>
<keyword evidence="6" id="KW-0414">Isoprene biosynthesis</keyword>
<dbReference type="GO" id="GO:0006744">
    <property type="term" value="P:ubiquinone biosynthetic process"/>
    <property type="evidence" value="ECO:0007669"/>
    <property type="project" value="TreeGrafter"/>
</dbReference>
<evidence type="ECO:0000256" key="2">
    <source>
        <dbReference type="ARBA" id="ARBA00006706"/>
    </source>
</evidence>
<organism evidence="8 9">
    <name type="scientific">Acaulospora morrowiae</name>
    <dbReference type="NCBI Taxonomy" id="94023"/>
    <lineage>
        <taxon>Eukaryota</taxon>
        <taxon>Fungi</taxon>
        <taxon>Fungi incertae sedis</taxon>
        <taxon>Mucoromycota</taxon>
        <taxon>Glomeromycotina</taxon>
        <taxon>Glomeromycetes</taxon>
        <taxon>Diversisporales</taxon>
        <taxon>Acaulosporaceae</taxon>
        <taxon>Acaulospora</taxon>
    </lineage>
</organism>
<dbReference type="InterPro" id="IPR033749">
    <property type="entry name" value="Polyprenyl_synt_CS"/>
</dbReference>
<keyword evidence="9" id="KW-1185">Reference proteome</keyword>
<name>A0A9N8VID0_9GLOM</name>
<comment type="cofactor">
    <cofactor evidence="1">
        <name>Mg(2+)</name>
        <dbReference type="ChEBI" id="CHEBI:18420"/>
    </cofactor>
</comment>
<dbReference type="InterPro" id="IPR000092">
    <property type="entry name" value="Polyprenyl_synt"/>
</dbReference>
<evidence type="ECO:0000256" key="4">
    <source>
        <dbReference type="ARBA" id="ARBA00022723"/>
    </source>
</evidence>
<dbReference type="GO" id="GO:0008299">
    <property type="term" value="P:isoprenoid biosynthetic process"/>
    <property type="evidence" value="ECO:0007669"/>
    <property type="project" value="UniProtKB-KW"/>
</dbReference>
<keyword evidence="4" id="KW-0479">Metal-binding</keyword>
<dbReference type="SFLD" id="SFLDS00005">
    <property type="entry name" value="Isoprenoid_Synthase_Type_I"/>
    <property type="match status" value="1"/>
</dbReference>
<comment type="similarity">
    <text evidence="2 7">Belongs to the FPP/GGPP synthase family.</text>
</comment>
<evidence type="ECO:0000256" key="3">
    <source>
        <dbReference type="ARBA" id="ARBA00022679"/>
    </source>
</evidence>
<dbReference type="CDD" id="cd00685">
    <property type="entry name" value="Trans_IPPS_HT"/>
    <property type="match status" value="1"/>
</dbReference>
<proteinExistence type="inferred from homology"/>
<evidence type="ECO:0000256" key="5">
    <source>
        <dbReference type="ARBA" id="ARBA00022842"/>
    </source>
</evidence>
<dbReference type="Pfam" id="PF00348">
    <property type="entry name" value="polyprenyl_synt"/>
    <property type="match status" value="1"/>
</dbReference>
<evidence type="ECO:0000313" key="8">
    <source>
        <dbReference type="EMBL" id="CAG8451174.1"/>
    </source>
</evidence>
<dbReference type="AlphaFoldDB" id="A0A9N8VID0"/>
<comment type="caution">
    <text evidence="8">The sequence shown here is derived from an EMBL/GenBank/DDBJ whole genome shotgun (WGS) entry which is preliminary data.</text>
</comment>
<dbReference type="InterPro" id="IPR008949">
    <property type="entry name" value="Isoprenoid_synthase_dom_sf"/>
</dbReference>
<dbReference type="PANTHER" id="PTHR12001">
    <property type="entry name" value="GERANYLGERANYL PYROPHOSPHATE SYNTHASE"/>
    <property type="match status" value="1"/>
</dbReference>
<dbReference type="OrthoDB" id="9927103at2759"/>
<evidence type="ECO:0000313" key="9">
    <source>
        <dbReference type="Proteomes" id="UP000789342"/>
    </source>
</evidence>
<dbReference type="Proteomes" id="UP000789342">
    <property type="component" value="Unassembled WGS sequence"/>
</dbReference>
<dbReference type="GO" id="GO:0046872">
    <property type="term" value="F:metal ion binding"/>
    <property type="evidence" value="ECO:0007669"/>
    <property type="project" value="UniProtKB-KW"/>
</dbReference>
<dbReference type="EMBL" id="CAJVPV010000318">
    <property type="protein sequence ID" value="CAG8451174.1"/>
    <property type="molecule type" value="Genomic_DNA"/>
</dbReference>
<dbReference type="Gene3D" id="1.10.600.10">
    <property type="entry name" value="Farnesyl Diphosphate Synthase"/>
    <property type="match status" value="1"/>
</dbReference>
<dbReference type="SUPFAM" id="SSF48576">
    <property type="entry name" value="Terpenoid synthases"/>
    <property type="match status" value="1"/>
</dbReference>
<gene>
    <name evidence="8" type="ORF">AMORRO_LOCUS904</name>
</gene>
<dbReference type="PANTHER" id="PTHR12001:SF69">
    <property type="entry name" value="ALL TRANS-POLYPRENYL-DIPHOSPHATE SYNTHASE PDSS1"/>
    <property type="match status" value="1"/>
</dbReference>
<reference evidence="8" key="1">
    <citation type="submission" date="2021-06" db="EMBL/GenBank/DDBJ databases">
        <authorList>
            <person name="Kallberg Y."/>
            <person name="Tangrot J."/>
            <person name="Rosling A."/>
        </authorList>
    </citation>
    <scope>NUCLEOTIDE SEQUENCE</scope>
    <source>
        <strain evidence="8">CL551</strain>
    </source>
</reference>
<accession>A0A9N8VID0</accession>
<evidence type="ECO:0000256" key="7">
    <source>
        <dbReference type="RuleBase" id="RU004466"/>
    </source>
</evidence>
<dbReference type="GO" id="GO:1990234">
    <property type="term" value="C:transferase complex"/>
    <property type="evidence" value="ECO:0007669"/>
    <property type="project" value="TreeGrafter"/>
</dbReference>
<evidence type="ECO:0000256" key="6">
    <source>
        <dbReference type="ARBA" id="ARBA00023229"/>
    </source>
</evidence>
<dbReference type="GO" id="GO:0004659">
    <property type="term" value="F:prenyltransferase activity"/>
    <property type="evidence" value="ECO:0007669"/>
    <property type="project" value="InterPro"/>
</dbReference>
<keyword evidence="5" id="KW-0460">Magnesium</keyword>
<protein>
    <submittedName>
        <fullName evidence="8">4839_t:CDS:1</fullName>
    </submittedName>
</protein>
<sequence length="484" mass="53122">MLARPRTLSRNIHLYEYTFKKNSPSPAALLTSGTRKSIIFSNASLHTTNVQPSLIKRLASSLDSFKTFFLRGRNASVASTKKSDSTPKFAGRAETWDQAVSDAEKLIKHNGGSYIDPVKLVGKDLLNLTKNIEVLLGSGHPVLNTVSNYYFASEGKRIRPLIVLLMSQATSIAPKKCDAVHADFFQIMDQPLSSKALNKNISSFPTSDVDSTFYSPSLSPEGVIILPTQRRLAEITEMIHTASLLHDDVIDVSESRRNLPSANANYGNKMAILAGDFLLARASVALARLRNPEVIELLATVIANLVEGEFMQLQNIQENGTMSTFDYYMEKTYMKTASLIAKSCRAASVLGGATAEVCDIAYAYGRDLGLAFQLTDDMLDFIVTANDFGKPVGADLKLGLATAPVLYAWEEHPELGPLINRKFSQKGDVEKARELVYQSGGIEKTRILAASHCQRAIETISQLPESDARNALIQLTQKVLTRKK</sequence>
<dbReference type="PROSITE" id="PS00444">
    <property type="entry name" value="POLYPRENYL_SYNTHASE_2"/>
    <property type="match status" value="1"/>
</dbReference>